<evidence type="ECO:0000259" key="3">
    <source>
        <dbReference type="PROSITE" id="PS50097"/>
    </source>
</evidence>
<dbReference type="InParanoid" id="A0A3P7EJ65"/>
<dbReference type="InterPro" id="IPR000210">
    <property type="entry name" value="BTB/POZ_dom"/>
</dbReference>
<dbReference type="Pfam" id="PF07707">
    <property type="entry name" value="BACK"/>
    <property type="match status" value="1"/>
</dbReference>
<evidence type="ECO:0000256" key="2">
    <source>
        <dbReference type="ARBA" id="ARBA00022737"/>
    </source>
</evidence>
<feature type="domain" description="BTB" evidence="3">
    <location>
        <begin position="59"/>
        <end position="135"/>
    </location>
</feature>
<dbReference type="InterPro" id="IPR011705">
    <property type="entry name" value="BACK"/>
</dbReference>
<keyword evidence="1" id="KW-0880">Kelch repeat</keyword>
<gene>
    <name evidence="4" type="ORF">WBA_LOCUS12822</name>
</gene>
<reference evidence="4 5" key="1">
    <citation type="submission" date="2018-11" db="EMBL/GenBank/DDBJ databases">
        <authorList>
            <consortium name="Pathogen Informatics"/>
        </authorList>
    </citation>
    <scope>NUCLEOTIDE SEQUENCE [LARGE SCALE GENOMIC DNA]</scope>
</reference>
<dbReference type="OMA" id="AYLNWSA"/>
<dbReference type="Proteomes" id="UP000270924">
    <property type="component" value="Unassembled WGS sequence"/>
</dbReference>
<dbReference type="AlphaFoldDB" id="A0A3P7EJ65"/>
<evidence type="ECO:0000313" key="4">
    <source>
        <dbReference type="EMBL" id="VDM23100.1"/>
    </source>
</evidence>
<dbReference type="OrthoDB" id="5843599at2759"/>
<dbReference type="EMBL" id="UYWW01013162">
    <property type="protein sequence ID" value="VDM23100.1"/>
    <property type="molecule type" value="Genomic_DNA"/>
</dbReference>
<protein>
    <recommendedName>
        <fullName evidence="3">BTB domain-containing protein</fullName>
    </recommendedName>
</protein>
<dbReference type="PROSITE" id="PS50097">
    <property type="entry name" value="BTB"/>
    <property type="match status" value="1"/>
</dbReference>
<evidence type="ECO:0000313" key="5">
    <source>
        <dbReference type="Proteomes" id="UP000270924"/>
    </source>
</evidence>
<dbReference type="Gene3D" id="3.30.710.10">
    <property type="entry name" value="Potassium Channel Kv1.1, Chain A"/>
    <property type="match status" value="1"/>
</dbReference>
<dbReference type="Gene3D" id="1.25.40.420">
    <property type="match status" value="1"/>
</dbReference>
<name>A0A3P7EJ65_WUCBA</name>
<accession>A0A3P7EJ65</accession>
<dbReference type="PANTHER" id="PTHR45632">
    <property type="entry name" value="LD33804P"/>
    <property type="match status" value="1"/>
</dbReference>
<keyword evidence="2" id="KW-0677">Repeat</keyword>
<keyword evidence="5" id="KW-1185">Reference proteome</keyword>
<dbReference type="PANTHER" id="PTHR45632:SF3">
    <property type="entry name" value="KELCH-LIKE PROTEIN 32"/>
    <property type="match status" value="1"/>
</dbReference>
<feature type="non-terminal residue" evidence="4">
    <location>
        <position position="463"/>
    </location>
</feature>
<evidence type="ECO:0000256" key="1">
    <source>
        <dbReference type="ARBA" id="ARBA00022441"/>
    </source>
</evidence>
<sequence>MWYGRSQEGVPQLQQRLALDVVWVVPGDIRKYYLQDELRTDRLEAEVYLKWSANIGLKNQVKIVLENGYSCNAPACLLAAFSDIFRKLISSQASQETLSSGKEIIVHLNGMPNITNAGLYNVVAFIQNGQIKFLETELENVLIAANDLRIGEKSRRQSQYRNMVVDGAAIKFHDILASPEFLKLSFEMLYALISSPVLQAPEWVLEIYEAVIFWLQNNPEHICYAPALLDNVNFKDIVHMTDNRHEIMKKSLEVPDLGPIVQLFLMDAVYAKFVDRLMSPQNRNQPLSSSIYTVSGAETAVAPTSLRGTSGLAPSPLGSYIIPPFDSISSATTRSISNETSVSVDKNWRPAQQLPIGSGSSRNRTGYQNNLTNSAIYLTQQKISDNGRQLWSKILAQQPKHLFKSGNVTNEMVPFQSSTVPSILPPKNSYDSICTVITARNGPVLTYSNIPITTTTAPAAAAI</sequence>
<proteinExistence type="predicted"/>
<organism evidence="4 5">
    <name type="scientific">Wuchereria bancrofti</name>
    <dbReference type="NCBI Taxonomy" id="6293"/>
    <lineage>
        <taxon>Eukaryota</taxon>
        <taxon>Metazoa</taxon>
        <taxon>Ecdysozoa</taxon>
        <taxon>Nematoda</taxon>
        <taxon>Chromadorea</taxon>
        <taxon>Rhabditida</taxon>
        <taxon>Spirurina</taxon>
        <taxon>Spiruromorpha</taxon>
        <taxon>Filarioidea</taxon>
        <taxon>Onchocercidae</taxon>
        <taxon>Wuchereria</taxon>
    </lineage>
</organism>
<dbReference type="InterPro" id="IPR011333">
    <property type="entry name" value="SKP1/BTB/POZ_sf"/>
</dbReference>